<evidence type="ECO:0000313" key="2">
    <source>
        <dbReference type="Proteomes" id="UP000515734"/>
    </source>
</evidence>
<protein>
    <submittedName>
        <fullName evidence="1">Uncharacterized protein</fullName>
    </submittedName>
</protein>
<dbReference type="SUPFAM" id="SSF52788">
    <property type="entry name" value="Phosphotyrosine protein phosphatases I"/>
    <property type="match status" value="1"/>
</dbReference>
<evidence type="ECO:0000313" key="1">
    <source>
        <dbReference type="EMBL" id="BCI51733.1"/>
    </source>
</evidence>
<dbReference type="Gene3D" id="3.40.50.2300">
    <property type="match status" value="1"/>
</dbReference>
<reference evidence="1 2" key="1">
    <citation type="submission" date="2020-07" db="EMBL/GenBank/DDBJ databases">
        <title>Complete genome sequence of Mycolicibacterium litorale like strain isolated from cardiac implantable electronic device infection.</title>
        <authorList>
            <person name="Fukano H."/>
            <person name="Miyama H."/>
            <person name="Hoshino Y."/>
        </authorList>
    </citation>
    <scope>NUCLEOTIDE SEQUENCE [LARGE SCALE GENOMIC DNA]</scope>
    <source>
        <strain evidence="1 2">NIIDNTM18</strain>
    </source>
</reference>
<sequence>MIDHPIHPDAATVIEEMGGSAANFAARQLTRRIASSADLVLAMTLEHRDAVLDRAPQKLNRTFTIAEAARLASEFGAQTVADLAVLRGQLKASELFDVPDPIGQPREVFASIGTQIADLLLPILELCQRSGSLGRLS</sequence>
<accession>A0A6S6NWY1</accession>
<dbReference type="InterPro" id="IPR036196">
    <property type="entry name" value="Ptyr_pPase_sf"/>
</dbReference>
<dbReference type="Proteomes" id="UP000515734">
    <property type="component" value="Chromosome"/>
</dbReference>
<dbReference type="AlphaFoldDB" id="A0A6S6NWY1"/>
<name>A0A6S6NWY1_9MYCO</name>
<organism evidence="1 2">
    <name type="scientific">Mycolicibacterium litorale</name>
    <dbReference type="NCBI Taxonomy" id="758802"/>
    <lineage>
        <taxon>Bacteria</taxon>
        <taxon>Bacillati</taxon>
        <taxon>Actinomycetota</taxon>
        <taxon>Actinomycetes</taxon>
        <taxon>Mycobacteriales</taxon>
        <taxon>Mycobacteriaceae</taxon>
        <taxon>Mycolicibacterium</taxon>
    </lineage>
</organism>
<gene>
    <name evidence="1" type="ORF">NIIDNTM18_10110</name>
</gene>
<dbReference type="EMBL" id="AP023287">
    <property type="protein sequence ID" value="BCI51733.1"/>
    <property type="molecule type" value="Genomic_DNA"/>
</dbReference>
<proteinExistence type="predicted"/>